<comment type="caution">
    <text evidence="4">The sequence shown here is derived from an EMBL/GenBank/DDBJ whole genome shotgun (WGS) entry which is preliminary data.</text>
</comment>
<gene>
    <name evidence="4" type="ORF">GCM10010528_18130</name>
</gene>
<dbReference type="Gene3D" id="3.40.50.300">
    <property type="entry name" value="P-loop containing nucleotide triphosphate hydrolases"/>
    <property type="match status" value="1"/>
</dbReference>
<dbReference type="InterPro" id="IPR040612">
    <property type="entry name" value="ArsA_HSP20-like"/>
</dbReference>
<protein>
    <submittedName>
        <fullName evidence="4">ArsA family ATPase</fullName>
    </submittedName>
</protein>
<feature type="domain" description="ArsA/GET3 Anion-transporting ATPase-like" evidence="2">
    <location>
        <begin position="49"/>
        <end position="231"/>
    </location>
</feature>
<dbReference type="Pfam" id="PF17886">
    <property type="entry name" value="ArsA_HSP20"/>
    <property type="match status" value="1"/>
</dbReference>
<evidence type="ECO:0000259" key="3">
    <source>
        <dbReference type="Pfam" id="PF17886"/>
    </source>
</evidence>
<reference evidence="5" key="1">
    <citation type="journal article" date="2019" name="Int. J. Syst. Evol. Microbiol.">
        <title>The Global Catalogue of Microorganisms (GCM) 10K type strain sequencing project: providing services to taxonomists for standard genome sequencing and annotation.</title>
        <authorList>
            <consortium name="The Broad Institute Genomics Platform"/>
            <consortium name="The Broad Institute Genome Sequencing Center for Infectious Disease"/>
            <person name="Wu L."/>
            <person name="Ma J."/>
        </authorList>
    </citation>
    <scope>NUCLEOTIDE SEQUENCE [LARGE SCALE GENOMIC DNA]</scope>
    <source>
        <strain evidence="5">JCM 14234</strain>
    </source>
</reference>
<dbReference type="Proteomes" id="UP001501035">
    <property type="component" value="Unassembled WGS sequence"/>
</dbReference>
<sequence length="384" mass="40425">MAAAAAVGRQRRAPRSASLLDGGQSGTLLVTLDRDTPVPDLVGVYPSPGRPVPISANASLLALDPLGVLEPAWANFAQAIGGFASGPTLPVLSVLGSIDPGELSSLPGFEELLLWRRIRDEATSGRWSTIIVDCSGHGDPFALLRAPAALSQVINRLWPRHRRLAAAAERPVLAQASGAVDELDRDCRDVVDLLADPATTAAHLVVDSGKRGMQQLPRAAALAALTAVPVRTIYRNDGTTRRPEPGGAAVADELAAGFDCQSVEIGAAEEPLDRVARLRRLGVGFADPSGAAVGAAAAAVARISGSGVDAVYELRWHQPLADPSRFGLGRAGDDLLVTISGFRYPVRLPSVLRRCSVIGADWDEQELRIRFTPDPAVWPTRPTA</sequence>
<organism evidence="4 5">
    <name type="scientific">Gordonia defluvii</name>
    <dbReference type="NCBI Taxonomy" id="283718"/>
    <lineage>
        <taxon>Bacteria</taxon>
        <taxon>Bacillati</taxon>
        <taxon>Actinomycetota</taxon>
        <taxon>Actinomycetes</taxon>
        <taxon>Mycobacteriales</taxon>
        <taxon>Gordoniaceae</taxon>
        <taxon>Gordonia</taxon>
    </lineage>
</organism>
<accession>A0ABP6LCV9</accession>
<dbReference type="SUPFAM" id="SSF52540">
    <property type="entry name" value="P-loop containing nucleoside triphosphate hydrolases"/>
    <property type="match status" value="1"/>
</dbReference>
<dbReference type="Gene3D" id="2.60.40.790">
    <property type="match status" value="1"/>
</dbReference>
<dbReference type="InterPro" id="IPR025723">
    <property type="entry name" value="ArsA/GET3_ATPase-like"/>
</dbReference>
<name>A0ABP6LCV9_9ACTN</name>
<evidence type="ECO:0000313" key="5">
    <source>
        <dbReference type="Proteomes" id="UP001501035"/>
    </source>
</evidence>
<dbReference type="Pfam" id="PF02374">
    <property type="entry name" value="ArsA_ATPase"/>
    <property type="match status" value="1"/>
</dbReference>
<evidence type="ECO:0000313" key="4">
    <source>
        <dbReference type="EMBL" id="GAA3037932.1"/>
    </source>
</evidence>
<dbReference type="EMBL" id="BAAAVS010000024">
    <property type="protein sequence ID" value="GAA3037932.1"/>
    <property type="molecule type" value="Genomic_DNA"/>
</dbReference>
<evidence type="ECO:0000259" key="2">
    <source>
        <dbReference type="Pfam" id="PF02374"/>
    </source>
</evidence>
<dbReference type="InterPro" id="IPR008978">
    <property type="entry name" value="HSP20-like_chaperone"/>
</dbReference>
<proteinExistence type="inferred from homology"/>
<evidence type="ECO:0000256" key="1">
    <source>
        <dbReference type="ARBA" id="ARBA00011040"/>
    </source>
</evidence>
<feature type="domain" description="ArsA HSP20-like" evidence="3">
    <location>
        <begin position="311"/>
        <end position="371"/>
    </location>
</feature>
<dbReference type="InterPro" id="IPR027417">
    <property type="entry name" value="P-loop_NTPase"/>
</dbReference>
<keyword evidence="5" id="KW-1185">Reference proteome</keyword>
<comment type="similarity">
    <text evidence="1">Belongs to the arsA ATPase family.</text>
</comment>